<accession>A0A2N6PFD1</accession>
<organism evidence="1 2">
    <name type="scientific">Brevibacterium luteolum</name>
    <dbReference type="NCBI Taxonomy" id="199591"/>
    <lineage>
        <taxon>Bacteria</taxon>
        <taxon>Bacillati</taxon>
        <taxon>Actinomycetota</taxon>
        <taxon>Actinomycetes</taxon>
        <taxon>Micrococcales</taxon>
        <taxon>Brevibacteriaceae</taxon>
        <taxon>Brevibacterium</taxon>
    </lineage>
</organism>
<dbReference type="SUPFAM" id="SSF82784">
    <property type="entry name" value="OsmC-like"/>
    <property type="match status" value="1"/>
</dbReference>
<gene>
    <name evidence="1" type="ORF">CJ198_11460</name>
</gene>
<dbReference type="Gene3D" id="3.30.300.20">
    <property type="match status" value="1"/>
</dbReference>
<dbReference type="EMBL" id="PNFZ01000007">
    <property type="protein sequence ID" value="PMB97396.1"/>
    <property type="molecule type" value="Genomic_DNA"/>
</dbReference>
<proteinExistence type="predicted"/>
<name>A0A2N6PFD1_9MICO</name>
<dbReference type="InterPro" id="IPR015946">
    <property type="entry name" value="KH_dom-like_a/b"/>
</dbReference>
<dbReference type="InterPro" id="IPR003718">
    <property type="entry name" value="OsmC/Ohr_fam"/>
</dbReference>
<keyword evidence="2" id="KW-1185">Reference proteome</keyword>
<dbReference type="Proteomes" id="UP000235703">
    <property type="component" value="Unassembled WGS sequence"/>
</dbReference>
<evidence type="ECO:0000313" key="1">
    <source>
        <dbReference type="EMBL" id="PMB97396.1"/>
    </source>
</evidence>
<dbReference type="AlphaFoldDB" id="A0A2N6PFD1"/>
<dbReference type="Pfam" id="PF02566">
    <property type="entry name" value="OsmC"/>
    <property type="match status" value="1"/>
</dbReference>
<dbReference type="PANTHER" id="PTHR34352:SF1">
    <property type="entry name" value="PROTEIN YHFA"/>
    <property type="match status" value="1"/>
</dbReference>
<dbReference type="PANTHER" id="PTHR34352">
    <property type="entry name" value="PROTEIN YHFA"/>
    <property type="match status" value="1"/>
</dbReference>
<dbReference type="RefSeq" id="WP_102162745.1">
    <property type="nucleotide sequence ID" value="NZ_PNFZ01000007.1"/>
</dbReference>
<sequence>MTAQETTGGEAQRRVEVTRITENHYRARTASGAEIEFGRGEGLMTPVELLLAATAGCSAIDLDTVTTRRTEPERFDITATGEKIVEDDEASRLDDIRLHFDLAFPDDQAGRQSAKMVERLLKLSHDRYCTVSRTIENGAPVTMTSEVSPDIAARSQDA</sequence>
<reference evidence="1 2" key="1">
    <citation type="submission" date="2017-09" db="EMBL/GenBank/DDBJ databases">
        <title>Bacterial strain isolated from the female urinary microbiota.</title>
        <authorList>
            <person name="Thomas-White K."/>
            <person name="Kumar N."/>
            <person name="Forster S."/>
            <person name="Putonti C."/>
            <person name="Lawley T."/>
            <person name="Wolfe A.J."/>
        </authorList>
    </citation>
    <scope>NUCLEOTIDE SEQUENCE [LARGE SCALE GENOMIC DNA]</scope>
    <source>
        <strain evidence="1 2">UMB0680</strain>
    </source>
</reference>
<dbReference type="InterPro" id="IPR036102">
    <property type="entry name" value="OsmC/Ohrsf"/>
</dbReference>
<evidence type="ECO:0000313" key="2">
    <source>
        <dbReference type="Proteomes" id="UP000235703"/>
    </source>
</evidence>
<protein>
    <submittedName>
        <fullName evidence="1">Oxidoreductase</fullName>
    </submittedName>
</protein>
<dbReference type="OrthoDB" id="4864805at2"/>
<comment type="caution">
    <text evidence="1">The sequence shown here is derived from an EMBL/GenBank/DDBJ whole genome shotgun (WGS) entry which is preliminary data.</text>
</comment>